<reference evidence="1 2" key="1">
    <citation type="submission" date="2017-05" db="EMBL/GenBank/DDBJ databases">
        <title>Biotechnological potential of actinobacteria isolated from South African environments.</title>
        <authorList>
            <person name="Le Roes-Hill M."/>
            <person name="Prins A."/>
            <person name="Durrell K.A."/>
        </authorList>
    </citation>
    <scope>NUCLEOTIDE SEQUENCE [LARGE SCALE GENOMIC DNA]</scope>
    <source>
        <strain evidence="1">M26</strain>
    </source>
</reference>
<dbReference type="AlphaFoldDB" id="A0A243REF1"/>
<evidence type="ECO:0008006" key="3">
    <source>
        <dbReference type="Google" id="ProtNLM"/>
    </source>
</evidence>
<protein>
    <recommendedName>
        <fullName evidence="3">DUF3500 domain-containing protein</fullName>
    </recommendedName>
</protein>
<dbReference type="Proteomes" id="UP000194761">
    <property type="component" value="Unassembled WGS sequence"/>
</dbReference>
<keyword evidence="2" id="KW-1185">Reference proteome</keyword>
<evidence type="ECO:0000313" key="2">
    <source>
        <dbReference type="Proteomes" id="UP000194761"/>
    </source>
</evidence>
<name>A0A243REF1_9ACTN</name>
<dbReference type="InterPro" id="IPR021889">
    <property type="entry name" value="DUF3500"/>
</dbReference>
<dbReference type="Pfam" id="PF12006">
    <property type="entry name" value="DUF3500"/>
    <property type="match status" value="1"/>
</dbReference>
<accession>A0A243REF1</accession>
<comment type="caution">
    <text evidence="1">The sequence shown here is derived from an EMBL/GenBank/DDBJ whole genome shotgun (WGS) entry which is preliminary data.</text>
</comment>
<proteinExistence type="predicted"/>
<dbReference type="EMBL" id="NGFP01000149">
    <property type="protein sequence ID" value="OUC93096.1"/>
    <property type="molecule type" value="Genomic_DNA"/>
</dbReference>
<dbReference type="PANTHER" id="PTHR37489:SF1">
    <property type="entry name" value="DUF3500 DOMAIN-CONTAINING PROTEIN"/>
    <property type="match status" value="1"/>
</dbReference>
<dbReference type="PANTHER" id="PTHR37489">
    <property type="entry name" value="DUF3500 DOMAIN-CONTAINING PROTEIN"/>
    <property type="match status" value="1"/>
</dbReference>
<evidence type="ECO:0000313" key="1">
    <source>
        <dbReference type="EMBL" id="OUC93096.1"/>
    </source>
</evidence>
<sequence length="365" mass="39850">MAHLATDLLDSLDPETRTRACRAPFGAPDVEAERVRWFYTPTDHGGVALGELSPRQQSLAMQLLATGLTRRAYVTACSVLGLENVLDEVEGWSADWGRVRGRDPGLYWVRVFGYPGSPAWGWRFGGHHLSVNLLVREGRIAAATPSFVGADPAASPLLVGELRPLGGMEDLARTLMTSLGERERARALLHPRAISDIVSGNRARLGRGDRMMHMQELFRGPLPTPHLAALVDRIDQAAEAGSGYTPADHERMALGLGSPGIAAADLRTEQRALLRNLISAYTDRSPEPVAAALRRRYAEDEQLDAVHFGWSGDLTPGRPHYYRLTGPGLLGEYDNTQRGANHAHSVWRDPGRDFGLDPLASHLAV</sequence>
<organism evidence="1 2">
    <name type="scientific">Streptosporangium minutum</name>
    <dbReference type="NCBI Taxonomy" id="569862"/>
    <lineage>
        <taxon>Bacteria</taxon>
        <taxon>Bacillati</taxon>
        <taxon>Actinomycetota</taxon>
        <taxon>Actinomycetes</taxon>
        <taxon>Streptosporangiales</taxon>
        <taxon>Streptosporangiaceae</taxon>
        <taxon>Streptosporangium</taxon>
    </lineage>
</organism>
<gene>
    <name evidence="1" type="ORF">CA984_27670</name>
</gene>